<dbReference type="Pfam" id="PF10668">
    <property type="entry name" value="Phage_terminase"/>
    <property type="match status" value="1"/>
</dbReference>
<organism evidence="3 4">
    <name type="scientific">Clostridium perfringens F262</name>
    <dbReference type="NCBI Taxonomy" id="883064"/>
    <lineage>
        <taxon>Bacteria</taxon>
        <taxon>Bacillati</taxon>
        <taxon>Bacillota</taxon>
        <taxon>Clostridia</taxon>
        <taxon>Eubacteriales</taxon>
        <taxon>Clostridiaceae</taxon>
        <taxon>Clostridium</taxon>
    </lineage>
</organism>
<feature type="domain" description="PBSX phage terminase small subunit-like N-terminal" evidence="2">
    <location>
        <begin position="1"/>
        <end position="63"/>
    </location>
</feature>
<proteinExistence type="predicted"/>
<accession>A0AAV3FCY4</accession>
<feature type="region of interest" description="Disordered" evidence="1">
    <location>
        <begin position="58"/>
        <end position="89"/>
    </location>
</feature>
<dbReference type="InterPro" id="IPR018925">
    <property type="entry name" value="XtmA-like_N"/>
</dbReference>
<dbReference type="NCBIfam" id="NF040601">
    <property type="entry name" value="TerS_not_xtmA"/>
    <property type="match status" value="1"/>
</dbReference>
<sequence>MARARSPNRDKAFEIYKNHNGNIANREIARTLGISEKTISGWKAKDNWSDKLNGVLQTDLRSTPKEKRKKGGQPNNKNSVGCGAPKENKNAEKHGFFSKYLPDETKEIIEDVKELDPIEILWGNIQIQYAAIIRAQRIMYVESKEEMIKELKKKKEHTDDYGESTEVEYEFQFAWDRQATFLQAQSRAMKTLESMINSYDEMIHKNWDSVTEEQKTRIEVLKSRIVKDNSKNNTNSTAKLDFILGQIKERNKNE</sequence>
<evidence type="ECO:0000256" key="1">
    <source>
        <dbReference type="SAM" id="MobiDB-lite"/>
    </source>
</evidence>
<dbReference type="EMBL" id="AFES01000023">
    <property type="protein sequence ID" value="EIA17020.1"/>
    <property type="molecule type" value="Genomic_DNA"/>
</dbReference>
<dbReference type="AlphaFoldDB" id="A0AAV3FCY4"/>
<reference evidence="3 4" key="1">
    <citation type="journal article" date="2012" name="PLoS ONE">
        <title>Genome Sequencing and Analysis of a Type A Clostridium perfringens Isolate from a Case of Bovine Clostridial Abomasitis.</title>
        <authorList>
            <person name="Nowell V.J."/>
            <person name="Kropinski A.M."/>
            <person name="Songer J.G."/>
            <person name="Macinnes J.I."/>
            <person name="Parreira V.R."/>
            <person name="Prescott J.F."/>
        </authorList>
    </citation>
    <scope>NUCLEOTIDE SEQUENCE [LARGE SCALE GENOMIC DNA]</scope>
    <source>
        <strain evidence="3 4">F262</strain>
    </source>
</reference>
<evidence type="ECO:0000313" key="3">
    <source>
        <dbReference type="EMBL" id="EIA17020.1"/>
    </source>
</evidence>
<gene>
    <name evidence="3" type="ORF">HA1_08482</name>
</gene>
<evidence type="ECO:0000259" key="2">
    <source>
        <dbReference type="Pfam" id="PF10668"/>
    </source>
</evidence>
<dbReference type="Proteomes" id="UP000005358">
    <property type="component" value="Chromosome"/>
</dbReference>
<evidence type="ECO:0000313" key="4">
    <source>
        <dbReference type="Proteomes" id="UP000005358"/>
    </source>
</evidence>
<dbReference type="RefSeq" id="WP_003481459.1">
    <property type="nucleotide sequence ID" value="NZ_CM001477.1"/>
</dbReference>
<comment type="caution">
    <text evidence="3">The sequence shown here is derived from an EMBL/GenBank/DDBJ whole genome shotgun (WGS) entry which is preliminary data.</text>
</comment>
<protein>
    <submittedName>
        <fullName evidence="3">Phage-related terminase small subunit-like protein</fullName>
    </submittedName>
</protein>
<name>A0AAV3FCY4_CLOPF</name>